<dbReference type="InterPro" id="IPR007337">
    <property type="entry name" value="RelB/DinJ"/>
</dbReference>
<keyword evidence="2" id="KW-1277">Toxin-antitoxin system</keyword>
<comment type="caution">
    <text evidence="3">The sequence shown here is derived from an EMBL/GenBank/DDBJ whole genome shotgun (WGS) entry which is preliminary data.</text>
</comment>
<organism evidence="3 4">
    <name type="scientific">Massilicoli timonensis</name>
    <dbReference type="NCBI Taxonomy" id="2015901"/>
    <lineage>
        <taxon>Bacteria</taxon>
        <taxon>Bacillati</taxon>
        <taxon>Bacillota</taxon>
        <taxon>Erysipelotrichia</taxon>
        <taxon>Erysipelotrichales</taxon>
        <taxon>Erysipelotrichaceae</taxon>
        <taxon>Massilicoli</taxon>
    </lineage>
</organism>
<evidence type="ECO:0000313" key="3">
    <source>
        <dbReference type="EMBL" id="MCQ5120751.1"/>
    </source>
</evidence>
<dbReference type="InterPro" id="IPR026262">
    <property type="entry name" value="DinJ"/>
</dbReference>
<comment type="similarity">
    <text evidence="1">Belongs to the RelB/DinJ antitoxin family.</text>
</comment>
<dbReference type="Pfam" id="PF04221">
    <property type="entry name" value="RelB"/>
    <property type="match status" value="1"/>
</dbReference>
<dbReference type="Proteomes" id="UP001524435">
    <property type="component" value="Unassembled WGS sequence"/>
</dbReference>
<dbReference type="PIRSF" id="PIRSF003108">
    <property type="entry name" value="DinJ"/>
    <property type="match status" value="1"/>
</dbReference>
<sequence>MASTNLNIRVDKEIKMQAEEIFDALGINMTTAVNIFLRQAIREKGIPFELKLNIPNEMTIAAITEGRTLAYDKNATGYSSISDLRAALEV</sequence>
<evidence type="ECO:0000313" key="4">
    <source>
        <dbReference type="Proteomes" id="UP001524435"/>
    </source>
</evidence>
<evidence type="ECO:0000256" key="1">
    <source>
        <dbReference type="ARBA" id="ARBA00010562"/>
    </source>
</evidence>
<evidence type="ECO:0000256" key="2">
    <source>
        <dbReference type="ARBA" id="ARBA00022649"/>
    </source>
</evidence>
<keyword evidence="4" id="KW-1185">Reference proteome</keyword>
<dbReference type="Gene3D" id="1.10.1220.10">
    <property type="entry name" value="Met repressor-like"/>
    <property type="match status" value="1"/>
</dbReference>
<dbReference type="PANTHER" id="PTHR38781:SF1">
    <property type="entry name" value="ANTITOXIN DINJ-RELATED"/>
    <property type="match status" value="1"/>
</dbReference>
<name>A0ABT1SHR6_9FIRM</name>
<protein>
    <submittedName>
        <fullName evidence="3">Type II toxin-antitoxin system RelB/DinJ family antitoxin</fullName>
    </submittedName>
</protein>
<dbReference type="RefSeq" id="WP_102267503.1">
    <property type="nucleotide sequence ID" value="NZ_CALVCM010000034.1"/>
</dbReference>
<dbReference type="EMBL" id="JANGCH010000001">
    <property type="protein sequence ID" value="MCQ5120751.1"/>
    <property type="molecule type" value="Genomic_DNA"/>
</dbReference>
<dbReference type="InterPro" id="IPR013321">
    <property type="entry name" value="Arc_rbn_hlx_hlx"/>
</dbReference>
<accession>A0ABT1SHR6</accession>
<reference evidence="3 4" key="1">
    <citation type="submission" date="2022-06" db="EMBL/GenBank/DDBJ databases">
        <title>Isolation of gut microbiota from human fecal samples.</title>
        <authorList>
            <person name="Pamer E.G."/>
            <person name="Barat B."/>
            <person name="Waligurski E."/>
            <person name="Medina S."/>
            <person name="Paddock L."/>
            <person name="Mostad J."/>
        </authorList>
    </citation>
    <scope>NUCLEOTIDE SEQUENCE [LARGE SCALE GENOMIC DNA]</scope>
    <source>
        <strain evidence="3 4">DFI.6.1</strain>
    </source>
</reference>
<gene>
    <name evidence="3" type="ORF">NE663_00560</name>
</gene>
<dbReference type="PANTHER" id="PTHR38781">
    <property type="entry name" value="ANTITOXIN DINJ-RELATED"/>
    <property type="match status" value="1"/>
</dbReference>
<proteinExistence type="inferred from homology"/>
<dbReference type="NCBIfam" id="TIGR02384">
    <property type="entry name" value="RelB_DinJ"/>
    <property type="match status" value="1"/>
</dbReference>